<reference evidence="2 3" key="1">
    <citation type="submission" date="2024-06" db="EMBL/GenBank/DDBJ databases">
        <title>The Natural Products Discovery Center: Release of the First 8490 Sequenced Strains for Exploring Actinobacteria Biosynthetic Diversity.</title>
        <authorList>
            <person name="Kalkreuter E."/>
            <person name="Kautsar S.A."/>
            <person name="Yang D."/>
            <person name="Bader C.D."/>
            <person name="Teijaro C.N."/>
            <person name="Fluegel L."/>
            <person name="Davis C.M."/>
            <person name="Simpson J.R."/>
            <person name="Lauterbach L."/>
            <person name="Steele A.D."/>
            <person name="Gui C."/>
            <person name="Meng S."/>
            <person name="Li G."/>
            <person name="Viehrig K."/>
            <person name="Ye F."/>
            <person name="Su P."/>
            <person name="Kiefer A.F."/>
            <person name="Nichols A."/>
            <person name="Cepeda A.J."/>
            <person name="Yan W."/>
            <person name="Fan B."/>
            <person name="Jiang Y."/>
            <person name="Adhikari A."/>
            <person name="Zheng C.-J."/>
            <person name="Schuster L."/>
            <person name="Cowan T.M."/>
            <person name="Smanski M.J."/>
            <person name="Chevrette M.G."/>
            <person name="De Carvalho L.P.S."/>
            <person name="Shen B."/>
        </authorList>
    </citation>
    <scope>NUCLEOTIDE SEQUENCE [LARGE SCALE GENOMIC DNA]</scope>
    <source>
        <strain evidence="2 3">NPDC077434</strain>
    </source>
</reference>
<evidence type="ECO:0000313" key="3">
    <source>
        <dbReference type="Proteomes" id="UP001553715"/>
    </source>
</evidence>
<dbReference type="SUPFAM" id="SSF53756">
    <property type="entry name" value="UDP-Glycosyltransferase/glycogen phosphorylase"/>
    <property type="match status" value="1"/>
</dbReference>
<proteinExistence type="predicted"/>
<dbReference type="PANTHER" id="PTHR45947:SF3">
    <property type="entry name" value="SULFOQUINOVOSYL TRANSFERASE SQD2"/>
    <property type="match status" value="1"/>
</dbReference>
<sequence length="351" mass="38993">MPRPVLREQEAAGAAPRRVLVEEMLGFDLLGESDLAGLPGVRGALLRRLPVFIALGLEVARRRRDYDVVVSWAEKYSVGIAAMLMLCWRRPRHVAIMDWISKPIVRVPLRILRRGIDRILTWSSVQGEFAVTRIGFARDQITFIEHPVDQEFFAPMRQEPAIIFSAGETQRDFQTLIDAVSGLQTPTLIAASRIGVFNGFRTYLTDAQELSLPVGVTVKTMDPQELRRSYAQAKVVVVPLTPAENNAGISVLLEAMSMGRPVVVTRTEGQVDVVRDGENGLYVPPQDPIALRDAIGRLLAQREFAETLGRTAREDVLEKHRVEAFAAAVRNAAHSAARRGSEVSVERIRES</sequence>
<dbReference type="EMBL" id="JBFBMH010000021">
    <property type="protein sequence ID" value="MEW1976066.1"/>
    <property type="molecule type" value="Genomic_DNA"/>
</dbReference>
<dbReference type="Pfam" id="PF13692">
    <property type="entry name" value="Glyco_trans_1_4"/>
    <property type="match status" value="1"/>
</dbReference>
<dbReference type="RefSeq" id="WP_160175020.1">
    <property type="nucleotide sequence ID" value="NZ_JBFBMH010000021.1"/>
</dbReference>
<dbReference type="CDD" id="cd03801">
    <property type="entry name" value="GT4_PimA-like"/>
    <property type="match status" value="1"/>
</dbReference>
<keyword evidence="2" id="KW-0328">Glycosyltransferase</keyword>
<accession>A0ABV3LJI3</accession>
<comment type="caution">
    <text evidence="2">The sequence shown here is derived from an EMBL/GenBank/DDBJ whole genome shotgun (WGS) entry which is preliminary data.</text>
</comment>
<evidence type="ECO:0000256" key="1">
    <source>
        <dbReference type="ARBA" id="ARBA00021292"/>
    </source>
</evidence>
<dbReference type="GO" id="GO:0016757">
    <property type="term" value="F:glycosyltransferase activity"/>
    <property type="evidence" value="ECO:0007669"/>
    <property type="project" value="UniProtKB-KW"/>
</dbReference>
<dbReference type="PANTHER" id="PTHR45947">
    <property type="entry name" value="SULFOQUINOVOSYL TRANSFERASE SQD2"/>
    <property type="match status" value="1"/>
</dbReference>
<evidence type="ECO:0000313" key="2">
    <source>
        <dbReference type="EMBL" id="MEW1976066.1"/>
    </source>
</evidence>
<keyword evidence="3" id="KW-1185">Reference proteome</keyword>
<name>A0ABV3LJI3_9MICO</name>
<dbReference type="Proteomes" id="UP001553715">
    <property type="component" value="Unassembled WGS sequence"/>
</dbReference>
<keyword evidence="2" id="KW-0808">Transferase</keyword>
<dbReference type="Gene3D" id="3.40.50.2000">
    <property type="entry name" value="Glycogen Phosphorylase B"/>
    <property type="match status" value="2"/>
</dbReference>
<gene>
    <name evidence="2" type="ORF">AB0301_13485</name>
</gene>
<organism evidence="2 3">
    <name type="scientific">Microbacterium profundi</name>
    <dbReference type="NCBI Taxonomy" id="450380"/>
    <lineage>
        <taxon>Bacteria</taxon>
        <taxon>Bacillati</taxon>
        <taxon>Actinomycetota</taxon>
        <taxon>Actinomycetes</taxon>
        <taxon>Micrococcales</taxon>
        <taxon>Microbacteriaceae</taxon>
        <taxon>Microbacterium</taxon>
    </lineage>
</organism>
<protein>
    <recommendedName>
        <fullName evidence="1">D-inositol 3-phosphate glycosyltransferase</fullName>
    </recommendedName>
</protein>
<dbReference type="InterPro" id="IPR050194">
    <property type="entry name" value="Glycosyltransferase_grp1"/>
</dbReference>